<dbReference type="RefSeq" id="WP_315342249.1">
    <property type="nucleotide sequence ID" value="NZ_JAVDZE010000002.1"/>
</dbReference>
<evidence type="ECO:0000313" key="2">
    <source>
        <dbReference type="EMBL" id="MDV3104052.1"/>
    </source>
</evidence>
<evidence type="ECO:0000313" key="3">
    <source>
        <dbReference type="Proteomes" id="UP001245683"/>
    </source>
</evidence>
<organism evidence="2 3">
    <name type="scientific">Thermococcus waiotapuensis</name>
    <dbReference type="NCBI Taxonomy" id="90909"/>
    <lineage>
        <taxon>Archaea</taxon>
        <taxon>Methanobacteriati</taxon>
        <taxon>Methanobacteriota</taxon>
        <taxon>Thermococci</taxon>
        <taxon>Thermococcales</taxon>
        <taxon>Thermococcaceae</taxon>
        <taxon>Thermococcus</taxon>
    </lineage>
</organism>
<dbReference type="SUPFAM" id="SSF88723">
    <property type="entry name" value="PIN domain-like"/>
    <property type="match status" value="1"/>
</dbReference>
<dbReference type="Proteomes" id="UP001245683">
    <property type="component" value="Unassembled WGS sequence"/>
</dbReference>
<reference evidence="2 3" key="1">
    <citation type="submission" date="2023-08" db="EMBL/GenBank/DDBJ databases">
        <title>Draft genome sequence of Thermococcus waiotapuensis WT1T, a thermophilic sulphur-dependent archaeon from order Thermococcales.</title>
        <authorList>
            <person name="Manners S.H."/>
            <person name="Carere C.R."/>
            <person name="Dhami M.K."/>
            <person name="Dobson R.C.J."/>
            <person name="Stott M.B."/>
        </authorList>
    </citation>
    <scope>NUCLEOTIDE SEQUENCE [LARGE SCALE GENOMIC DNA]</scope>
    <source>
        <strain evidence="2 3">WT1</strain>
    </source>
</reference>
<dbReference type="Pfam" id="PF01850">
    <property type="entry name" value="PIN"/>
    <property type="match status" value="1"/>
</dbReference>
<accession>A0AAE4NVL3</accession>
<name>A0AAE4NVL3_9EURY</name>
<keyword evidence="3" id="KW-1185">Reference proteome</keyword>
<protein>
    <submittedName>
        <fullName evidence="2">PIN domain-containing protein</fullName>
    </submittedName>
</protein>
<dbReference type="AlphaFoldDB" id="A0AAE4NVL3"/>
<comment type="caution">
    <text evidence="2">The sequence shown here is derived from an EMBL/GenBank/DDBJ whole genome shotgun (WGS) entry which is preliminary data.</text>
</comment>
<dbReference type="InterPro" id="IPR029060">
    <property type="entry name" value="PIN-like_dom_sf"/>
</dbReference>
<sequence>MRAHNLLPNDAIILASCKINEIKTLATLDEDLKRAALKEGLKLL</sequence>
<dbReference type="InterPro" id="IPR002716">
    <property type="entry name" value="PIN_dom"/>
</dbReference>
<gene>
    <name evidence="2" type="ORF">RBI02_05790</name>
</gene>
<evidence type="ECO:0000259" key="1">
    <source>
        <dbReference type="Pfam" id="PF01850"/>
    </source>
</evidence>
<feature type="domain" description="PIN" evidence="1">
    <location>
        <begin position="2"/>
        <end position="36"/>
    </location>
</feature>
<dbReference type="EMBL" id="JAVDZE010000002">
    <property type="protein sequence ID" value="MDV3104052.1"/>
    <property type="molecule type" value="Genomic_DNA"/>
</dbReference>
<proteinExistence type="predicted"/>